<organism evidence="8 9">
    <name type="scientific">Amycolatopsis rifamycinica</name>
    <dbReference type="NCBI Taxonomy" id="287986"/>
    <lineage>
        <taxon>Bacteria</taxon>
        <taxon>Bacillati</taxon>
        <taxon>Actinomycetota</taxon>
        <taxon>Actinomycetes</taxon>
        <taxon>Pseudonocardiales</taxon>
        <taxon>Pseudonocardiaceae</taxon>
        <taxon>Amycolatopsis</taxon>
    </lineage>
</organism>
<evidence type="ECO:0000256" key="3">
    <source>
        <dbReference type="ARBA" id="ARBA00023002"/>
    </source>
</evidence>
<name>A0A066U527_9PSEU</name>
<feature type="domain" description="NADP-dependent oxidoreductase" evidence="7">
    <location>
        <begin position="28"/>
        <end position="265"/>
    </location>
</feature>
<dbReference type="PIRSF" id="PIRSF000097">
    <property type="entry name" value="AKR"/>
    <property type="match status" value="1"/>
</dbReference>
<dbReference type="STRING" id="287986.DV20_17350"/>
<feature type="site" description="Lowers pKa of active site Tyr" evidence="6">
    <location>
        <position position="80"/>
    </location>
</feature>
<dbReference type="OrthoDB" id="9804790at2"/>
<evidence type="ECO:0000256" key="6">
    <source>
        <dbReference type="PIRSR" id="PIRSR000097-3"/>
    </source>
</evidence>
<evidence type="ECO:0000256" key="4">
    <source>
        <dbReference type="PIRSR" id="PIRSR000097-1"/>
    </source>
</evidence>
<dbReference type="InterPro" id="IPR023210">
    <property type="entry name" value="NADP_OxRdtase_dom"/>
</dbReference>
<evidence type="ECO:0000313" key="9">
    <source>
        <dbReference type="Proteomes" id="UP000027345"/>
    </source>
</evidence>
<evidence type="ECO:0000256" key="2">
    <source>
        <dbReference type="ARBA" id="ARBA00022857"/>
    </source>
</evidence>
<feature type="active site" description="Proton donor" evidence="4">
    <location>
        <position position="55"/>
    </location>
</feature>
<dbReference type="PANTHER" id="PTHR43827">
    <property type="entry name" value="2,5-DIKETO-D-GLUCONIC ACID REDUCTASE"/>
    <property type="match status" value="1"/>
</dbReference>
<dbReference type="SUPFAM" id="SSF51430">
    <property type="entry name" value="NAD(P)-linked oxidoreductase"/>
    <property type="match status" value="1"/>
</dbReference>
<dbReference type="PRINTS" id="PR00069">
    <property type="entry name" value="ALDKETRDTASE"/>
</dbReference>
<feature type="binding site" evidence="5">
    <location>
        <position position="113"/>
    </location>
    <ligand>
        <name>substrate</name>
    </ligand>
</feature>
<dbReference type="PROSITE" id="PS00062">
    <property type="entry name" value="ALDOKETO_REDUCTASE_2"/>
    <property type="match status" value="1"/>
</dbReference>
<dbReference type="AlphaFoldDB" id="A0A066U527"/>
<keyword evidence="3" id="KW-0560">Oxidoreductase</keyword>
<protein>
    <submittedName>
        <fullName evidence="8">Oxidoreductase</fullName>
    </submittedName>
</protein>
<dbReference type="PANTHER" id="PTHR43827:SF3">
    <property type="entry name" value="NADP-DEPENDENT OXIDOREDUCTASE DOMAIN-CONTAINING PROTEIN"/>
    <property type="match status" value="1"/>
</dbReference>
<gene>
    <name evidence="8" type="ORF">DV20_17350</name>
</gene>
<dbReference type="Proteomes" id="UP000027345">
    <property type="component" value="Unassembled WGS sequence"/>
</dbReference>
<dbReference type="InterPro" id="IPR036812">
    <property type="entry name" value="NAD(P)_OxRdtase_dom_sf"/>
</dbReference>
<dbReference type="EMBL" id="JMQI01000031">
    <property type="protein sequence ID" value="KDN20982.1"/>
    <property type="molecule type" value="Genomic_DNA"/>
</dbReference>
<dbReference type="RefSeq" id="WP_043781347.1">
    <property type="nucleotide sequence ID" value="NZ_JMQI01000031.1"/>
</dbReference>
<dbReference type="Gene3D" id="3.20.20.100">
    <property type="entry name" value="NADP-dependent oxidoreductase domain"/>
    <property type="match status" value="1"/>
</dbReference>
<evidence type="ECO:0000256" key="5">
    <source>
        <dbReference type="PIRSR" id="PIRSR000097-2"/>
    </source>
</evidence>
<sequence length="279" mass="30430">MTTTTAGVPTVELNNGVRIPQLGFGVFQIPPEETAQAVRTALETGYRHIDTAQMYRNEAGVAAGIADSGVAREDVFVTTKLANDAHGHDNAITALEGSLRRLGFDYVDLYLIHWPLPAKDTFVRTWQGFEDILRAGKARAVGVSNFQPAHLDRLAEETSLVPAVNQIELHPALQQAPLRDYHQAHGIATEAWSPLAQAAVLGDPVLTGLAEKHGRTAAQVVLRWHVQLGNIVFPKSASPDRMRQNLDVFGFELDDEDMAEIGRLDEGRRTGPDPDAFTG</sequence>
<dbReference type="eggNOG" id="COG0656">
    <property type="taxonomic scope" value="Bacteria"/>
</dbReference>
<dbReference type="Pfam" id="PF00248">
    <property type="entry name" value="Aldo_ket_red"/>
    <property type="match status" value="1"/>
</dbReference>
<evidence type="ECO:0000259" key="7">
    <source>
        <dbReference type="Pfam" id="PF00248"/>
    </source>
</evidence>
<accession>A0A066U527</accession>
<reference evidence="8 9" key="1">
    <citation type="submission" date="2014-05" db="EMBL/GenBank/DDBJ databases">
        <title>Draft genome sequence of Amycolatopsis rifamycinica DSM 46095.</title>
        <authorList>
            <person name="Lal R."/>
            <person name="Saxena A."/>
            <person name="Kumari R."/>
            <person name="Mukherjee U."/>
            <person name="Singh P."/>
            <person name="Sangwan N."/>
            <person name="Mahato N.K."/>
        </authorList>
    </citation>
    <scope>NUCLEOTIDE SEQUENCE [LARGE SCALE GENOMIC DNA]</scope>
    <source>
        <strain evidence="8 9">DSM 46095</strain>
    </source>
</reference>
<keyword evidence="2" id="KW-0521">NADP</keyword>
<keyword evidence="9" id="KW-1185">Reference proteome</keyword>
<dbReference type="GO" id="GO:0016616">
    <property type="term" value="F:oxidoreductase activity, acting on the CH-OH group of donors, NAD or NADP as acceptor"/>
    <property type="evidence" value="ECO:0007669"/>
    <property type="project" value="UniProtKB-ARBA"/>
</dbReference>
<dbReference type="FunFam" id="3.20.20.100:FF:000015">
    <property type="entry name" value="Oxidoreductase, aldo/keto reductase family"/>
    <property type="match status" value="1"/>
</dbReference>
<comment type="similarity">
    <text evidence="1">Belongs to the aldo/keto reductase family.</text>
</comment>
<evidence type="ECO:0000256" key="1">
    <source>
        <dbReference type="ARBA" id="ARBA00007905"/>
    </source>
</evidence>
<evidence type="ECO:0000313" key="8">
    <source>
        <dbReference type="EMBL" id="KDN20982.1"/>
    </source>
</evidence>
<comment type="caution">
    <text evidence="8">The sequence shown here is derived from an EMBL/GenBank/DDBJ whole genome shotgun (WGS) entry which is preliminary data.</text>
</comment>
<dbReference type="InterPro" id="IPR018170">
    <property type="entry name" value="Aldo/ket_reductase_CS"/>
</dbReference>
<proteinExistence type="inferred from homology"/>
<dbReference type="InterPro" id="IPR020471">
    <property type="entry name" value="AKR"/>
</dbReference>